<dbReference type="Pfam" id="PF00201">
    <property type="entry name" value="UDPGT"/>
    <property type="match status" value="1"/>
</dbReference>
<evidence type="ECO:0000256" key="4">
    <source>
        <dbReference type="RuleBase" id="RU003718"/>
    </source>
</evidence>
<dbReference type="EMBL" id="JAVXUO010000207">
    <property type="protein sequence ID" value="KAK2994413.1"/>
    <property type="molecule type" value="Genomic_DNA"/>
</dbReference>
<dbReference type="InterPro" id="IPR002213">
    <property type="entry name" value="UDP_glucos_trans"/>
</dbReference>
<dbReference type="PANTHER" id="PTHR48044">
    <property type="entry name" value="GLYCOSYLTRANSFERASE"/>
    <property type="match status" value="1"/>
</dbReference>
<evidence type="ECO:0000256" key="1">
    <source>
        <dbReference type="ARBA" id="ARBA00009995"/>
    </source>
</evidence>
<dbReference type="Gene3D" id="3.40.50.2000">
    <property type="entry name" value="Glycogen Phosphorylase B"/>
    <property type="match status" value="2"/>
</dbReference>
<dbReference type="EC" id="2.4.1.-" evidence="5"/>
<dbReference type="CDD" id="cd03784">
    <property type="entry name" value="GT1_Gtf-like"/>
    <property type="match status" value="1"/>
</dbReference>
<evidence type="ECO:0000256" key="2">
    <source>
        <dbReference type="ARBA" id="ARBA00022676"/>
    </source>
</evidence>
<keyword evidence="2 4" id="KW-0328">Glycosyltransferase</keyword>
<dbReference type="GO" id="GO:0016138">
    <property type="term" value="P:glycoside biosynthetic process"/>
    <property type="evidence" value="ECO:0007669"/>
    <property type="project" value="UniProtKB-ARBA"/>
</dbReference>
<protein>
    <recommendedName>
        <fullName evidence="5">Glycosyltransferase</fullName>
        <ecNumber evidence="5">2.4.1.-</ecNumber>
    </recommendedName>
</protein>
<dbReference type="PROSITE" id="PS00375">
    <property type="entry name" value="UDPGT"/>
    <property type="match status" value="1"/>
</dbReference>
<comment type="caution">
    <text evidence="7">The sequence shown here is derived from an EMBL/GenBank/DDBJ whole genome shotgun (WGS) entry which is preliminary data.</text>
</comment>
<dbReference type="Pfam" id="PF26168">
    <property type="entry name" value="Glyco_transf_N"/>
    <property type="match status" value="1"/>
</dbReference>
<evidence type="ECO:0000313" key="8">
    <source>
        <dbReference type="Proteomes" id="UP001187471"/>
    </source>
</evidence>
<dbReference type="SUPFAM" id="SSF53756">
    <property type="entry name" value="UDP-Glycosyltransferase/glycogen phosphorylase"/>
    <property type="match status" value="1"/>
</dbReference>
<accession>A0AA88RQU0</accession>
<reference evidence="7" key="1">
    <citation type="submission" date="2022-12" db="EMBL/GenBank/DDBJ databases">
        <title>Draft genome assemblies for two species of Escallonia (Escalloniales).</title>
        <authorList>
            <person name="Chanderbali A."/>
            <person name="Dervinis C."/>
            <person name="Anghel I."/>
            <person name="Soltis D."/>
            <person name="Soltis P."/>
            <person name="Zapata F."/>
        </authorList>
    </citation>
    <scope>NUCLEOTIDE SEQUENCE</scope>
    <source>
        <strain evidence="7">UCBG92.1500</strain>
        <tissue evidence="7">Leaf</tissue>
    </source>
</reference>
<dbReference type="PANTHER" id="PTHR48044:SF9">
    <property type="entry name" value="UDP-GLYCOSYLTRANSFERASE SUPERFAMILY PROTEIN"/>
    <property type="match status" value="1"/>
</dbReference>
<evidence type="ECO:0000256" key="5">
    <source>
        <dbReference type="RuleBase" id="RU362057"/>
    </source>
</evidence>
<dbReference type="InterPro" id="IPR058980">
    <property type="entry name" value="Glyco_transf_N"/>
</dbReference>
<dbReference type="GO" id="GO:0008194">
    <property type="term" value="F:UDP-glycosyltransferase activity"/>
    <property type="evidence" value="ECO:0007669"/>
    <property type="project" value="InterPro"/>
</dbReference>
<dbReference type="FunFam" id="3.40.50.2000:FF:000060">
    <property type="entry name" value="Glycosyltransferase"/>
    <property type="match status" value="1"/>
</dbReference>
<evidence type="ECO:0000259" key="6">
    <source>
        <dbReference type="Pfam" id="PF26168"/>
    </source>
</evidence>
<name>A0AA88RQU0_9ASTE</name>
<dbReference type="AlphaFoldDB" id="A0AA88RQU0"/>
<comment type="similarity">
    <text evidence="1 4">Belongs to the UDP-glycosyltransferase family.</text>
</comment>
<keyword evidence="8" id="KW-1185">Reference proteome</keyword>
<keyword evidence="3 4" id="KW-0808">Transferase</keyword>
<gene>
    <name evidence="7" type="ORF">RJ640_009640</name>
</gene>
<evidence type="ECO:0000256" key="3">
    <source>
        <dbReference type="ARBA" id="ARBA00022679"/>
    </source>
</evidence>
<dbReference type="InterPro" id="IPR035595">
    <property type="entry name" value="UDP_glycos_trans_CS"/>
</dbReference>
<dbReference type="Proteomes" id="UP001187471">
    <property type="component" value="Unassembled WGS sequence"/>
</dbReference>
<proteinExistence type="inferred from homology"/>
<evidence type="ECO:0000313" key="7">
    <source>
        <dbReference type="EMBL" id="KAK2994413.1"/>
    </source>
</evidence>
<feature type="domain" description="Glycosyltransferase N-terminal" evidence="6">
    <location>
        <begin position="10"/>
        <end position="232"/>
    </location>
</feature>
<organism evidence="7 8">
    <name type="scientific">Escallonia rubra</name>
    <dbReference type="NCBI Taxonomy" id="112253"/>
    <lineage>
        <taxon>Eukaryota</taxon>
        <taxon>Viridiplantae</taxon>
        <taxon>Streptophyta</taxon>
        <taxon>Embryophyta</taxon>
        <taxon>Tracheophyta</taxon>
        <taxon>Spermatophyta</taxon>
        <taxon>Magnoliopsida</taxon>
        <taxon>eudicotyledons</taxon>
        <taxon>Gunneridae</taxon>
        <taxon>Pentapetalae</taxon>
        <taxon>asterids</taxon>
        <taxon>campanulids</taxon>
        <taxon>Escalloniales</taxon>
        <taxon>Escalloniaceae</taxon>
        <taxon>Escallonia</taxon>
    </lineage>
</organism>
<sequence>MASQGQRNPSILMLPWLAHGHLSPFLELAKRLAQRNFHIYLCSTPASLEPIRQLNLSPSIRLIEINLPSSQELPPHLHTTRVLPPHLMSALKTAFDHAKPAFQDILKTLKPNLVIYDFLQPWAPIVCGEENIKSVLFLICGAAISSYLIHYSMNPHIEYPFPSIDFPETERQILLQMLYDVANNQTGQERYLKCVQRSSGIVLIKTSKELEDKYIDHLSCQIKKEIVPVGPLVQDFGTKEDDGEAIIMEWLGKREPSSVVFVSFGSEYFLSKEEIEEIAHGLELSKVSFIWVVRFHAGERTRLHEVLPEGFQARVGERGMIVEGWAPQGKILRHGSVGGFMSHCGWGSTLEGVMFGAPIIAMPMHLDQPLNAKLVVEIGVGVEVRRENRRYRREEVARVVKQVVVDEEGNEVRKKVKELSQRMRERGDEEVDVVVEKLMQLV</sequence>